<reference evidence="2" key="1">
    <citation type="submission" date="2023-03" db="EMBL/GenBank/DDBJ databases">
        <title>Massive genome expansion in bonnet fungi (Mycena s.s.) driven by repeated elements and novel gene families across ecological guilds.</title>
        <authorList>
            <consortium name="Lawrence Berkeley National Laboratory"/>
            <person name="Harder C.B."/>
            <person name="Miyauchi S."/>
            <person name="Viragh M."/>
            <person name="Kuo A."/>
            <person name="Thoen E."/>
            <person name="Andreopoulos B."/>
            <person name="Lu D."/>
            <person name="Skrede I."/>
            <person name="Drula E."/>
            <person name="Henrissat B."/>
            <person name="Morin E."/>
            <person name="Kohler A."/>
            <person name="Barry K."/>
            <person name="LaButti K."/>
            <person name="Morin E."/>
            <person name="Salamov A."/>
            <person name="Lipzen A."/>
            <person name="Mereny Z."/>
            <person name="Hegedus B."/>
            <person name="Baldrian P."/>
            <person name="Stursova M."/>
            <person name="Weitz H."/>
            <person name="Taylor A."/>
            <person name="Grigoriev I.V."/>
            <person name="Nagy L.G."/>
            <person name="Martin F."/>
            <person name="Kauserud H."/>
        </authorList>
    </citation>
    <scope>NUCLEOTIDE SEQUENCE</scope>
    <source>
        <strain evidence="2">CBHHK067</strain>
    </source>
</reference>
<dbReference type="Proteomes" id="UP001221757">
    <property type="component" value="Unassembled WGS sequence"/>
</dbReference>
<feature type="region of interest" description="Disordered" evidence="1">
    <location>
        <begin position="251"/>
        <end position="274"/>
    </location>
</feature>
<gene>
    <name evidence="2" type="ORF">B0H17DRAFT_1212206</name>
</gene>
<comment type="caution">
    <text evidence="2">The sequence shown here is derived from an EMBL/GenBank/DDBJ whole genome shotgun (WGS) entry which is preliminary data.</text>
</comment>
<proteinExistence type="predicted"/>
<organism evidence="2 3">
    <name type="scientific">Mycena rosella</name>
    <name type="common">Pink bonnet</name>
    <name type="synonym">Agaricus rosellus</name>
    <dbReference type="NCBI Taxonomy" id="1033263"/>
    <lineage>
        <taxon>Eukaryota</taxon>
        <taxon>Fungi</taxon>
        <taxon>Dikarya</taxon>
        <taxon>Basidiomycota</taxon>
        <taxon>Agaricomycotina</taxon>
        <taxon>Agaricomycetes</taxon>
        <taxon>Agaricomycetidae</taxon>
        <taxon>Agaricales</taxon>
        <taxon>Marasmiineae</taxon>
        <taxon>Mycenaceae</taxon>
        <taxon>Mycena</taxon>
    </lineage>
</organism>
<dbReference type="AlphaFoldDB" id="A0AAD7CSJ2"/>
<keyword evidence="3" id="KW-1185">Reference proteome</keyword>
<accession>A0AAD7CSJ2</accession>
<name>A0AAD7CSJ2_MYCRO</name>
<evidence type="ECO:0000313" key="2">
    <source>
        <dbReference type="EMBL" id="KAJ7661650.1"/>
    </source>
</evidence>
<evidence type="ECO:0000256" key="1">
    <source>
        <dbReference type="SAM" id="MobiDB-lite"/>
    </source>
</evidence>
<protein>
    <submittedName>
        <fullName evidence="2">Uncharacterized protein</fullName>
    </submittedName>
</protein>
<dbReference type="EMBL" id="JARKIE010000249">
    <property type="protein sequence ID" value="KAJ7661650.1"/>
    <property type="molecule type" value="Genomic_DNA"/>
</dbReference>
<evidence type="ECO:0000313" key="3">
    <source>
        <dbReference type="Proteomes" id="UP001221757"/>
    </source>
</evidence>
<sequence>MDGNTPGGVVIRGRDVPKAVKKTGMSDGVTTKTFAFLALELTGKIHPSVFVHYDDPASDDDAFLGGPAPKDLGVVQLVIYPVQVTQCGPPTSSLSFPNIIVHETSKKGATQHRTTLVTSEKLPKPRVSVSCQRTGPDLVNFIFKYRPMDVLRANGIAPFPARLKRKASVDLPSALNPSRADAREVGNIPAKLVEKEKTPYTKDGISVGEVGIIQKKLFEEKKKPRAEDIIDLTVEPALRLKAKLRVMERRLVKEEKNPNPSTPQNRKKTKVNTNEPCIPVEIIDLT</sequence>